<keyword evidence="7" id="KW-0675">Receptor</keyword>
<sequence>MRNDWYWFVGWVPTLLTVIGNGLVIYLIATRRKLHTINNRFVLSLAMADLFVGLCFYPGQVICHFWISYKYSSVIEDIGVLSIYSSVSNLCAMVLDRYIAIVKPLQYISLMTSHRASVAIAIAWLFPISAYFIPSLCASLNLFGLNLKVSVVVWTTMFEFIPCTLLLVVTVQAVITSRRHNRHDAQLTSQIRFNQPNIKIALHSASSLKVMTAVVAMFLSCYAVEVYSSFCYFTVFCNKREGLFRVVHFLVVVNSVANPVAYALFKRDIKSEFDKIFRRKRAKTITRNCQRTGRTSV</sequence>
<evidence type="ECO:0000256" key="2">
    <source>
        <dbReference type="ARBA" id="ARBA00022475"/>
    </source>
</evidence>
<evidence type="ECO:0000256" key="5">
    <source>
        <dbReference type="ARBA" id="ARBA00023040"/>
    </source>
</evidence>
<dbReference type="PANTHER" id="PTHR24247">
    <property type="entry name" value="5-HYDROXYTRYPTAMINE RECEPTOR"/>
    <property type="match status" value="1"/>
</dbReference>
<dbReference type="SMART" id="SM01381">
    <property type="entry name" value="7TM_GPCR_Srsx"/>
    <property type="match status" value="1"/>
</dbReference>
<keyword evidence="12" id="KW-1185">Reference proteome</keyword>
<feature type="domain" description="G-protein coupled receptors family 1 profile" evidence="10">
    <location>
        <begin position="20"/>
        <end position="262"/>
    </location>
</feature>
<dbReference type="PROSITE" id="PS50262">
    <property type="entry name" value="G_PROTEIN_RECEP_F1_2"/>
    <property type="match status" value="1"/>
</dbReference>
<dbReference type="InterPro" id="IPR000276">
    <property type="entry name" value="GPCR_Rhodpsn"/>
</dbReference>
<feature type="transmembrane region" description="Helical" evidence="9">
    <location>
        <begin position="41"/>
        <end position="67"/>
    </location>
</feature>
<feature type="transmembrane region" description="Helical" evidence="9">
    <location>
        <begin position="6"/>
        <end position="29"/>
    </location>
</feature>
<keyword evidence="2" id="KW-1003">Cell membrane</keyword>
<dbReference type="SUPFAM" id="SSF81321">
    <property type="entry name" value="Family A G protein-coupled receptor-like"/>
    <property type="match status" value="1"/>
</dbReference>
<accession>A0ABN8RL00</accession>
<feature type="transmembrane region" description="Helical" evidence="9">
    <location>
        <begin position="210"/>
        <end position="235"/>
    </location>
</feature>
<comment type="subcellular location">
    <subcellularLocation>
        <location evidence="1">Cell membrane</location>
        <topology evidence="1">Multi-pass membrane protein</topology>
    </subcellularLocation>
</comment>
<keyword evidence="5" id="KW-0297">G-protein coupled receptor</keyword>
<evidence type="ECO:0000259" key="10">
    <source>
        <dbReference type="PROSITE" id="PS50262"/>
    </source>
</evidence>
<evidence type="ECO:0000256" key="4">
    <source>
        <dbReference type="ARBA" id="ARBA00022989"/>
    </source>
</evidence>
<protein>
    <recommendedName>
        <fullName evidence="10">G-protein coupled receptors family 1 profile domain-containing protein</fullName>
    </recommendedName>
</protein>
<feature type="transmembrane region" description="Helical" evidence="9">
    <location>
        <begin position="73"/>
        <end position="95"/>
    </location>
</feature>
<keyword evidence="6 9" id="KW-0472">Membrane</keyword>
<keyword evidence="4 9" id="KW-1133">Transmembrane helix</keyword>
<keyword evidence="8" id="KW-0807">Transducer</keyword>
<evidence type="ECO:0000256" key="7">
    <source>
        <dbReference type="ARBA" id="ARBA00023170"/>
    </source>
</evidence>
<evidence type="ECO:0000313" key="12">
    <source>
        <dbReference type="Proteomes" id="UP001159427"/>
    </source>
</evidence>
<proteinExistence type="predicted"/>
<evidence type="ECO:0000256" key="8">
    <source>
        <dbReference type="ARBA" id="ARBA00023224"/>
    </source>
</evidence>
<evidence type="ECO:0000256" key="1">
    <source>
        <dbReference type="ARBA" id="ARBA00004651"/>
    </source>
</evidence>
<feature type="transmembrane region" description="Helical" evidence="9">
    <location>
        <begin position="116"/>
        <end position="133"/>
    </location>
</feature>
<name>A0ABN8RL00_9CNID</name>
<dbReference type="PRINTS" id="PR00237">
    <property type="entry name" value="GPCRRHODOPSN"/>
</dbReference>
<dbReference type="Pfam" id="PF00001">
    <property type="entry name" value="7tm_1"/>
    <property type="match status" value="1"/>
</dbReference>
<feature type="transmembrane region" description="Helical" evidence="9">
    <location>
        <begin position="153"/>
        <end position="175"/>
    </location>
</feature>
<dbReference type="PANTHER" id="PTHR24247:SF278">
    <property type="entry name" value="HISTAMINE H2 RECEPTOR"/>
    <property type="match status" value="1"/>
</dbReference>
<dbReference type="Gene3D" id="1.20.1070.10">
    <property type="entry name" value="Rhodopsin 7-helix transmembrane proteins"/>
    <property type="match status" value="1"/>
</dbReference>
<dbReference type="Proteomes" id="UP001159427">
    <property type="component" value="Unassembled WGS sequence"/>
</dbReference>
<gene>
    <name evidence="11" type="ORF">PEVE_00012491</name>
</gene>
<feature type="transmembrane region" description="Helical" evidence="9">
    <location>
        <begin position="247"/>
        <end position="265"/>
    </location>
</feature>
<keyword evidence="3 9" id="KW-0812">Transmembrane</keyword>
<evidence type="ECO:0000256" key="3">
    <source>
        <dbReference type="ARBA" id="ARBA00022692"/>
    </source>
</evidence>
<evidence type="ECO:0000256" key="9">
    <source>
        <dbReference type="SAM" id="Phobius"/>
    </source>
</evidence>
<evidence type="ECO:0000256" key="6">
    <source>
        <dbReference type="ARBA" id="ARBA00023136"/>
    </source>
</evidence>
<dbReference type="InterPro" id="IPR017452">
    <property type="entry name" value="GPCR_Rhodpsn_7TM"/>
</dbReference>
<dbReference type="EMBL" id="CALNXI010001919">
    <property type="protein sequence ID" value="CAH3179667.1"/>
    <property type="molecule type" value="Genomic_DNA"/>
</dbReference>
<evidence type="ECO:0000313" key="11">
    <source>
        <dbReference type="EMBL" id="CAH3179667.1"/>
    </source>
</evidence>
<reference evidence="11 12" key="1">
    <citation type="submission" date="2022-05" db="EMBL/GenBank/DDBJ databases">
        <authorList>
            <consortium name="Genoscope - CEA"/>
            <person name="William W."/>
        </authorList>
    </citation>
    <scope>NUCLEOTIDE SEQUENCE [LARGE SCALE GENOMIC DNA]</scope>
</reference>
<organism evidence="11 12">
    <name type="scientific">Porites evermanni</name>
    <dbReference type="NCBI Taxonomy" id="104178"/>
    <lineage>
        <taxon>Eukaryota</taxon>
        <taxon>Metazoa</taxon>
        <taxon>Cnidaria</taxon>
        <taxon>Anthozoa</taxon>
        <taxon>Hexacorallia</taxon>
        <taxon>Scleractinia</taxon>
        <taxon>Fungiina</taxon>
        <taxon>Poritidae</taxon>
        <taxon>Porites</taxon>
    </lineage>
</organism>
<comment type="caution">
    <text evidence="11">The sequence shown here is derived from an EMBL/GenBank/DDBJ whole genome shotgun (WGS) entry which is preliminary data.</text>
</comment>